<gene>
    <name evidence="2" type="primary">gb16288</name>
    <name evidence="2" type="ORF">PR202_gb16288</name>
</gene>
<dbReference type="PROSITE" id="PS50181">
    <property type="entry name" value="FBOX"/>
    <property type="match status" value="1"/>
</dbReference>
<sequence>MAEASRAKKPATPSLEDRISTLPDGVLEHVLGFLPADNAVRTSVLAQRWRYLWRSMRRLRLTGLDPHRHRAPAFGNFIDGLLLLRNTTVALDEAELTVYPFGENCAPINSCIRRLLFCKAKVLAVDGGTTFHGPPLISRHLRRLALNSLDFEDNSLDFERCPALEDLRITDCELFTDRILAPSVKHLSITYSYFQSPKRIHVYAPSLVSLEISDNNRKAPLLEQMPSLETAIFSISPKDYCDCDGASGDDCDTCLYSDDDQKTCVILGGRWTLPNAAAWWTDAVSRLLRNARLML</sequence>
<organism evidence="2 3">
    <name type="scientific">Eleusine coracana subsp. coracana</name>
    <dbReference type="NCBI Taxonomy" id="191504"/>
    <lineage>
        <taxon>Eukaryota</taxon>
        <taxon>Viridiplantae</taxon>
        <taxon>Streptophyta</taxon>
        <taxon>Embryophyta</taxon>
        <taxon>Tracheophyta</taxon>
        <taxon>Spermatophyta</taxon>
        <taxon>Magnoliopsida</taxon>
        <taxon>Liliopsida</taxon>
        <taxon>Poales</taxon>
        <taxon>Poaceae</taxon>
        <taxon>PACMAD clade</taxon>
        <taxon>Chloridoideae</taxon>
        <taxon>Cynodonteae</taxon>
        <taxon>Eleusininae</taxon>
        <taxon>Eleusine</taxon>
    </lineage>
</organism>
<dbReference type="InterPro" id="IPR001810">
    <property type="entry name" value="F-box_dom"/>
</dbReference>
<dbReference type="SUPFAM" id="SSF52047">
    <property type="entry name" value="RNI-like"/>
    <property type="match status" value="1"/>
</dbReference>
<dbReference type="InterPro" id="IPR053781">
    <property type="entry name" value="F-box_AtFBL13-like"/>
</dbReference>
<dbReference type="Gene3D" id="3.80.10.10">
    <property type="entry name" value="Ribonuclease Inhibitor"/>
    <property type="match status" value="1"/>
</dbReference>
<evidence type="ECO:0000313" key="2">
    <source>
        <dbReference type="EMBL" id="GJN28191.1"/>
    </source>
</evidence>
<keyword evidence="3" id="KW-1185">Reference proteome</keyword>
<evidence type="ECO:0000313" key="3">
    <source>
        <dbReference type="Proteomes" id="UP001054889"/>
    </source>
</evidence>
<evidence type="ECO:0000259" key="1">
    <source>
        <dbReference type="PROSITE" id="PS50181"/>
    </source>
</evidence>
<dbReference type="AlphaFoldDB" id="A0AAV5F036"/>
<dbReference type="CDD" id="cd22160">
    <property type="entry name" value="F-box_AtFBL13-like"/>
    <property type="match status" value="1"/>
</dbReference>
<protein>
    <recommendedName>
        <fullName evidence="1">F-box domain-containing protein</fullName>
    </recommendedName>
</protein>
<reference evidence="2" key="2">
    <citation type="submission" date="2021-12" db="EMBL/GenBank/DDBJ databases">
        <title>Resequencing data analysis of finger millet.</title>
        <authorList>
            <person name="Hatakeyama M."/>
            <person name="Aluri S."/>
            <person name="Balachadran M.T."/>
            <person name="Sivarajan S.R."/>
            <person name="Poveda L."/>
            <person name="Shimizu-Inatsugi R."/>
            <person name="Schlapbach R."/>
            <person name="Sreeman S.M."/>
            <person name="Shimizu K.K."/>
        </authorList>
    </citation>
    <scope>NUCLEOTIDE SEQUENCE</scope>
</reference>
<dbReference type="Proteomes" id="UP001054889">
    <property type="component" value="Unassembled WGS sequence"/>
</dbReference>
<comment type="caution">
    <text evidence="2">The sequence shown here is derived from an EMBL/GenBank/DDBJ whole genome shotgun (WGS) entry which is preliminary data.</text>
</comment>
<dbReference type="PANTHER" id="PTHR34223">
    <property type="entry name" value="OS11G0201299 PROTEIN"/>
    <property type="match status" value="1"/>
</dbReference>
<dbReference type="SUPFAM" id="SSF81383">
    <property type="entry name" value="F-box domain"/>
    <property type="match status" value="1"/>
</dbReference>
<reference evidence="2" key="1">
    <citation type="journal article" date="2018" name="DNA Res.">
        <title>Multiple hybrid de novo genome assembly of finger millet, an orphan allotetraploid crop.</title>
        <authorList>
            <person name="Hatakeyama M."/>
            <person name="Aluri S."/>
            <person name="Balachadran M.T."/>
            <person name="Sivarajan S.R."/>
            <person name="Patrignani A."/>
            <person name="Gruter S."/>
            <person name="Poveda L."/>
            <person name="Shimizu-Inatsugi R."/>
            <person name="Baeten J."/>
            <person name="Francoijs K.J."/>
            <person name="Nataraja K.N."/>
            <person name="Reddy Y.A.N."/>
            <person name="Phadnis S."/>
            <person name="Ravikumar R.L."/>
            <person name="Schlapbach R."/>
            <person name="Sreeman S.M."/>
            <person name="Shimizu K.K."/>
        </authorList>
    </citation>
    <scope>NUCLEOTIDE SEQUENCE</scope>
</reference>
<dbReference type="Pfam" id="PF00646">
    <property type="entry name" value="F-box"/>
    <property type="match status" value="1"/>
</dbReference>
<dbReference type="InterPro" id="IPR053197">
    <property type="entry name" value="F-box_SCFL_complex_component"/>
</dbReference>
<name>A0AAV5F036_ELECO</name>
<feature type="domain" description="F-box" evidence="1">
    <location>
        <begin position="16"/>
        <end position="62"/>
    </location>
</feature>
<dbReference type="PANTHER" id="PTHR34223:SF119">
    <property type="entry name" value="F-BOX DOMAIN-CONTAINING PROTEIN"/>
    <property type="match status" value="1"/>
</dbReference>
<accession>A0AAV5F036</accession>
<proteinExistence type="predicted"/>
<dbReference type="InterPro" id="IPR032675">
    <property type="entry name" value="LRR_dom_sf"/>
</dbReference>
<dbReference type="EMBL" id="BQKI01000080">
    <property type="protein sequence ID" value="GJN28191.1"/>
    <property type="molecule type" value="Genomic_DNA"/>
</dbReference>
<dbReference type="InterPro" id="IPR036047">
    <property type="entry name" value="F-box-like_dom_sf"/>
</dbReference>